<evidence type="ECO:0000313" key="2">
    <source>
        <dbReference type="Proteomes" id="UP001597641"/>
    </source>
</evidence>
<protein>
    <recommendedName>
        <fullName evidence="3">SpoIIAA-like protein</fullName>
    </recommendedName>
</protein>
<name>A0ABW6BYQ8_9BACT</name>
<proteinExistence type="predicted"/>
<gene>
    <name evidence="1" type="ORF">ACFS7Z_20840</name>
</gene>
<accession>A0ABW6BYQ8</accession>
<keyword evidence="2" id="KW-1185">Reference proteome</keyword>
<sequence length="136" mass="15435">MVLFDNSIIRLDYAPASDILAAEYPDLHDFLLPDIKRRLDTLVDTVRNYDVKRLLLDSTRTVTTVCEEAGKDIAAHLAAGLLKTRVEKVARVQSVSPTVETKAQKNMEHVRQSLSLPFELRNFTSRPEAVEWLSVR</sequence>
<dbReference type="RefSeq" id="WP_377488980.1">
    <property type="nucleotide sequence ID" value="NZ_JBHUOX010000020.1"/>
</dbReference>
<dbReference type="EMBL" id="JBHUOX010000020">
    <property type="protein sequence ID" value="MFD3002828.1"/>
    <property type="molecule type" value="Genomic_DNA"/>
</dbReference>
<dbReference type="Proteomes" id="UP001597641">
    <property type="component" value="Unassembled WGS sequence"/>
</dbReference>
<evidence type="ECO:0000313" key="1">
    <source>
        <dbReference type="EMBL" id="MFD3002828.1"/>
    </source>
</evidence>
<evidence type="ECO:0008006" key="3">
    <source>
        <dbReference type="Google" id="ProtNLM"/>
    </source>
</evidence>
<reference evidence="2" key="1">
    <citation type="journal article" date="2019" name="Int. J. Syst. Evol. Microbiol.">
        <title>The Global Catalogue of Microorganisms (GCM) 10K type strain sequencing project: providing services to taxonomists for standard genome sequencing and annotation.</title>
        <authorList>
            <consortium name="The Broad Institute Genomics Platform"/>
            <consortium name="The Broad Institute Genome Sequencing Center for Infectious Disease"/>
            <person name="Wu L."/>
            <person name="Ma J."/>
        </authorList>
    </citation>
    <scope>NUCLEOTIDE SEQUENCE [LARGE SCALE GENOMIC DNA]</scope>
    <source>
        <strain evidence="2">KCTC 23984</strain>
    </source>
</reference>
<organism evidence="1 2">
    <name type="scientific">Pontibacter toksunensis</name>
    <dbReference type="NCBI Taxonomy" id="1332631"/>
    <lineage>
        <taxon>Bacteria</taxon>
        <taxon>Pseudomonadati</taxon>
        <taxon>Bacteroidota</taxon>
        <taxon>Cytophagia</taxon>
        <taxon>Cytophagales</taxon>
        <taxon>Hymenobacteraceae</taxon>
        <taxon>Pontibacter</taxon>
    </lineage>
</organism>
<comment type="caution">
    <text evidence="1">The sequence shown here is derived from an EMBL/GenBank/DDBJ whole genome shotgun (WGS) entry which is preliminary data.</text>
</comment>